<feature type="compositionally biased region" description="Low complexity" evidence="1">
    <location>
        <begin position="472"/>
        <end position="484"/>
    </location>
</feature>
<feature type="compositionally biased region" description="Basic and acidic residues" evidence="1">
    <location>
        <begin position="506"/>
        <end position="519"/>
    </location>
</feature>
<feature type="compositionally biased region" description="Low complexity" evidence="1">
    <location>
        <begin position="51"/>
        <end position="67"/>
    </location>
</feature>
<feature type="non-terminal residue" evidence="2">
    <location>
        <position position="1"/>
    </location>
</feature>
<keyword evidence="3" id="KW-1185">Reference proteome</keyword>
<feature type="compositionally biased region" description="Basic and acidic residues" evidence="1">
    <location>
        <begin position="1"/>
        <end position="20"/>
    </location>
</feature>
<name>A0A812LT02_9DINO</name>
<accession>A0A812LT02</accession>
<feature type="compositionally biased region" description="Low complexity" evidence="1">
    <location>
        <begin position="446"/>
        <end position="465"/>
    </location>
</feature>
<feature type="region of interest" description="Disordered" evidence="1">
    <location>
        <begin position="1"/>
        <end position="67"/>
    </location>
</feature>
<feature type="compositionally biased region" description="Low complexity" evidence="1">
    <location>
        <begin position="354"/>
        <end position="388"/>
    </location>
</feature>
<feature type="region of interest" description="Disordered" evidence="1">
    <location>
        <begin position="290"/>
        <end position="434"/>
    </location>
</feature>
<feature type="compositionally biased region" description="Polar residues" evidence="1">
    <location>
        <begin position="394"/>
        <end position="412"/>
    </location>
</feature>
<protein>
    <submittedName>
        <fullName evidence="2">Uncharacterized protein</fullName>
    </submittedName>
</protein>
<dbReference type="OrthoDB" id="446193at2759"/>
<feature type="compositionally biased region" description="Polar residues" evidence="1">
    <location>
        <begin position="491"/>
        <end position="502"/>
    </location>
</feature>
<reference evidence="2" key="1">
    <citation type="submission" date="2021-02" db="EMBL/GenBank/DDBJ databases">
        <authorList>
            <person name="Dougan E. K."/>
            <person name="Rhodes N."/>
            <person name="Thang M."/>
            <person name="Chan C."/>
        </authorList>
    </citation>
    <scope>NUCLEOTIDE SEQUENCE</scope>
</reference>
<dbReference type="EMBL" id="CAJNJA010009399">
    <property type="protein sequence ID" value="CAE7246394.1"/>
    <property type="molecule type" value="Genomic_DNA"/>
</dbReference>
<feature type="compositionally biased region" description="Polar residues" evidence="1">
    <location>
        <begin position="333"/>
        <end position="353"/>
    </location>
</feature>
<comment type="caution">
    <text evidence="2">The sequence shown here is derived from an EMBL/GenBank/DDBJ whole genome shotgun (WGS) entry which is preliminary data.</text>
</comment>
<sequence>MQRAMLVHEHNKKKALEPRVTEPIILPEKPEKKIEPTPQRVTSPAPEPKAESQAEGQAEQQTPQTATQLNSTAAAIASYGFTYDMSALYAAYGLGMPTVNAMSAVNMMPGYSFPATADVTTAMAQSQGAVAATGVADTVASEAPTSSKAAAPGPEPASREETLGAAMAKSGMAVGPKRPGPVTPGAGAAAVATAVTVAPKVVPARHPAKAKSITPGPGLAVPAATVMPEVVPAAALNPAPATVPPKSAAVAVSATLPAVVPGADLLSKSKSAAAAPSAVEAQQLADMSQPVFPKHPQYSPPPKAAPTPAPAQHEPAVAQHHMAFKSAPPTAAYQETQSFQKAAPQQPTFQDNLAQQAQVQAKAAPQVHEQAYQQAHAQPPGQQQPYPQMHASEHYQQADSNTYQQAYQQGDSQAYQQHAHQQTQAAQQASSTQPSFPQLYANAYQAQQEHPQQQQHHPQQYQQQQQHHHQPQHQYQHPQQAQEHSQYHPEQASQETPQTRVQAFSLKDRPKASSEEDHQMQMQKFLTSAKAAMKADSDAPWKRQ</sequence>
<dbReference type="AlphaFoldDB" id="A0A812LT02"/>
<gene>
    <name evidence="2" type="ORF">SNEC2469_LOCUS4817</name>
</gene>
<dbReference type="Proteomes" id="UP000601435">
    <property type="component" value="Unassembled WGS sequence"/>
</dbReference>
<evidence type="ECO:0000256" key="1">
    <source>
        <dbReference type="SAM" id="MobiDB-lite"/>
    </source>
</evidence>
<feature type="compositionally biased region" description="Low complexity" evidence="1">
    <location>
        <begin position="413"/>
        <end position="433"/>
    </location>
</feature>
<organism evidence="2 3">
    <name type="scientific">Symbiodinium necroappetens</name>
    <dbReference type="NCBI Taxonomy" id="1628268"/>
    <lineage>
        <taxon>Eukaryota</taxon>
        <taxon>Sar</taxon>
        <taxon>Alveolata</taxon>
        <taxon>Dinophyceae</taxon>
        <taxon>Suessiales</taxon>
        <taxon>Symbiodiniaceae</taxon>
        <taxon>Symbiodinium</taxon>
    </lineage>
</organism>
<feature type="region of interest" description="Disordered" evidence="1">
    <location>
        <begin position="446"/>
        <end position="522"/>
    </location>
</feature>
<evidence type="ECO:0000313" key="3">
    <source>
        <dbReference type="Proteomes" id="UP000601435"/>
    </source>
</evidence>
<proteinExistence type="predicted"/>
<evidence type="ECO:0000313" key="2">
    <source>
        <dbReference type="EMBL" id="CAE7246394.1"/>
    </source>
</evidence>
<feature type="compositionally biased region" description="Pro residues" evidence="1">
    <location>
        <begin position="298"/>
        <end position="309"/>
    </location>
</feature>